<dbReference type="PANTHER" id="PTHR37952">
    <property type="match status" value="1"/>
</dbReference>
<dbReference type="Pfam" id="PF05981">
    <property type="entry name" value="CreA"/>
    <property type="match status" value="1"/>
</dbReference>
<evidence type="ECO:0000256" key="1">
    <source>
        <dbReference type="SAM" id="SignalP"/>
    </source>
</evidence>
<protein>
    <recommendedName>
        <fullName evidence="4">Protein CreA</fullName>
    </recommendedName>
</protein>
<dbReference type="InterPro" id="IPR010292">
    <property type="entry name" value="Uncharacterised_CreA"/>
</dbReference>
<name>A0A1T0ATM8_9PAST</name>
<evidence type="ECO:0008006" key="4">
    <source>
        <dbReference type="Google" id="ProtNLM"/>
    </source>
</evidence>
<dbReference type="RefSeq" id="WP_078236407.1">
    <property type="nucleotide sequence ID" value="NZ_MUYA01000004.1"/>
</dbReference>
<dbReference type="AlphaFoldDB" id="A0A1T0ATM8"/>
<organism evidence="2 3">
    <name type="scientific">Haemophilus paracuniculus</name>
    <dbReference type="NCBI Taxonomy" id="734"/>
    <lineage>
        <taxon>Bacteria</taxon>
        <taxon>Pseudomonadati</taxon>
        <taxon>Pseudomonadota</taxon>
        <taxon>Gammaproteobacteria</taxon>
        <taxon>Pasteurellales</taxon>
        <taxon>Pasteurellaceae</taxon>
        <taxon>Haemophilus</taxon>
    </lineage>
</organism>
<dbReference type="STRING" id="734.B0187_03135"/>
<dbReference type="Proteomes" id="UP000190867">
    <property type="component" value="Unassembled WGS sequence"/>
</dbReference>
<accession>A0A1T0ATM8</accession>
<dbReference type="EMBL" id="MUYA01000004">
    <property type="protein sequence ID" value="OOR99818.1"/>
    <property type="molecule type" value="Genomic_DNA"/>
</dbReference>
<gene>
    <name evidence="2" type="ORF">B0187_03135</name>
</gene>
<feature type="signal peptide" evidence="1">
    <location>
        <begin position="1"/>
        <end position="19"/>
    </location>
</feature>
<feature type="chain" id="PRO_5013069064" description="Protein CreA" evidence="1">
    <location>
        <begin position="20"/>
        <end position="154"/>
    </location>
</feature>
<sequence length="154" mass="16952">MKWVKIFAFLTACSSVAMASDTRVIGSVDTNFKLLGKDDRIEIATFNDEKVPQVACYISYAKTGGLKGAIGVATDSSDASIHCVPNGAVDKAMFDKLPQKEQVWKKRSDLFFKTMQVVRFKDAQNNALVYLTYSDKLVDGSPKNAITVVPITFK</sequence>
<evidence type="ECO:0000313" key="3">
    <source>
        <dbReference type="Proteomes" id="UP000190867"/>
    </source>
</evidence>
<comment type="caution">
    <text evidence="2">The sequence shown here is derived from an EMBL/GenBank/DDBJ whole genome shotgun (WGS) entry which is preliminary data.</text>
</comment>
<dbReference type="PIRSF" id="PIRSF003174">
    <property type="entry name" value="CreA"/>
    <property type="match status" value="1"/>
</dbReference>
<reference evidence="2 3" key="1">
    <citation type="submission" date="2017-02" db="EMBL/GenBank/DDBJ databases">
        <title>Draft genome sequence of Haemophilus paracuniculus CCUG 43573 type strain.</title>
        <authorList>
            <person name="Engstrom-Jakobsson H."/>
            <person name="Salva-Serra F."/>
            <person name="Thorell K."/>
            <person name="Gonzales-Siles L."/>
            <person name="Karlsson R."/>
            <person name="Boulund F."/>
            <person name="Engstrand L."/>
            <person name="Kristiansson E."/>
            <person name="Moore E."/>
        </authorList>
    </citation>
    <scope>NUCLEOTIDE SEQUENCE [LARGE SCALE GENOMIC DNA]</scope>
    <source>
        <strain evidence="2 3">CCUG 43573</strain>
    </source>
</reference>
<dbReference type="OrthoDB" id="9788409at2"/>
<keyword evidence="3" id="KW-1185">Reference proteome</keyword>
<keyword evidence="1" id="KW-0732">Signal</keyword>
<evidence type="ECO:0000313" key="2">
    <source>
        <dbReference type="EMBL" id="OOR99818.1"/>
    </source>
</evidence>
<dbReference type="GO" id="GO:0005829">
    <property type="term" value="C:cytosol"/>
    <property type="evidence" value="ECO:0007669"/>
    <property type="project" value="TreeGrafter"/>
</dbReference>
<dbReference type="PANTHER" id="PTHR37952:SF2">
    <property type="entry name" value="PROTEIN CREA"/>
    <property type="match status" value="1"/>
</dbReference>
<proteinExistence type="predicted"/>